<proteinExistence type="predicted"/>
<accession>A0A8S3JDL8</accession>
<dbReference type="CDD" id="cd21134">
    <property type="entry name" value="YTH"/>
    <property type="match status" value="1"/>
</dbReference>
<evidence type="ECO:0000313" key="2">
    <source>
        <dbReference type="EMBL" id="CAF5188315.1"/>
    </source>
</evidence>
<dbReference type="Proteomes" id="UP000676336">
    <property type="component" value="Unassembled WGS sequence"/>
</dbReference>
<dbReference type="GO" id="GO:0000381">
    <property type="term" value="P:regulation of alternative mRNA splicing, via spliceosome"/>
    <property type="evidence" value="ECO:0007669"/>
    <property type="project" value="TreeGrafter"/>
</dbReference>
<feature type="domain" description="YTH" evidence="1">
    <location>
        <begin position="44"/>
        <end position="148"/>
    </location>
</feature>
<evidence type="ECO:0000259" key="1">
    <source>
        <dbReference type="PROSITE" id="PS50882"/>
    </source>
</evidence>
<evidence type="ECO:0000313" key="3">
    <source>
        <dbReference type="EMBL" id="CAF5216916.1"/>
    </source>
</evidence>
<dbReference type="InterPro" id="IPR045168">
    <property type="entry name" value="YTH_prot"/>
</dbReference>
<dbReference type="EMBL" id="CAJOBI010344745">
    <property type="protein sequence ID" value="CAF5216916.1"/>
    <property type="molecule type" value="Genomic_DNA"/>
</dbReference>
<evidence type="ECO:0000313" key="4">
    <source>
        <dbReference type="Proteomes" id="UP000676336"/>
    </source>
</evidence>
<dbReference type="InterPro" id="IPR007275">
    <property type="entry name" value="YTH_domain"/>
</dbReference>
<name>A0A8S3JDL8_9BILA</name>
<dbReference type="GO" id="GO:0000398">
    <property type="term" value="P:mRNA splicing, via spliceosome"/>
    <property type="evidence" value="ECO:0007669"/>
    <property type="project" value="TreeGrafter"/>
</dbReference>
<dbReference type="Pfam" id="PF04146">
    <property type="entry name" value="YTH"/>
    <property type="match status" value="1"/>
</dbReference>
<sequence>MSTGITQENEQYKSTAANPIQTPIEVQPVPIMGKAALQSILDDTVYFLIKSGNEENVSLAKAKGVWSTPPANENKLNRAFRQHRNVILIFSVAESKAFQGFARMSGEARHDSQPINWVLPPGMSNRAFSGVIHIDWISRLVKIIEQSL</sequence>
<organism evidence="3 4">
    <name type="scientific">Rotaria magnacalcarata</name>
    <dbReference type="NCBI Taxonomy" id="392030"/>
    <lineage>
        <taxon>Eukaryota</taxon>
        <taxon>Metazoa</taxon>
        <taxon>Spiralia</taxon>
        <taxon>Gnathifera</taxon>
        <taxon>Rotifera</taxon>
        <taxon>Eurotatoria</taxon>
        <taxon>Bdelloidea</taxon>
        <taxon>Philodinida</taxon>
        <taxon>Philodinidae</taxon>
        <taxon>Rotaria</taxon>
    </lineage>
</organism>
<dbReference type="Gene3D" id="3.10.590.10">
    <property type="entry name" value="ph1033 like domains"/>
    <property type="match status" value="1"/>
</dbReference>
<dbReference type="GO" id="GO:0005654">
    <property type="term" value="C:nucleoplasm"/>
    <property type="evidence" value="ECO:0007669"/>
    <property type="project" value="TreeGrafter"/>
</dbReference>
<dbReference type="Proteomes" id="UP000681720">
    <property type="component" value="Unassembled WGS sequence"/>
</dbReference>
<dbReference type="PANTHER" id="PTHR12357">
    <property type="entry name" value="YTH YT521-B HOMOLOGY DOMAIN-CONTAINING"/>
    <property type="match status" value="1"/>
</dbReference>
<comment type="caution">
    <text evidence="3">The sequence shown here is derived from an EMBL/GenBank/DDBJ whole genome shotgun (WGS) entry which is preliminary data.</text>
</comment>
<dbReference type="GO" id="GO:1990247">
    <property type="term" value="F:N6-methyladenosine-containing RNA reader activity"/>
    <property type="evidence" value="ECO:0007669"/>
    <property type="project" value="TreeGrafter"/>
</dbReference>
<dbReference type="PROSITE" id="PS50882">
    <property type="entry name" value="YTH"/>
    <property type="match status" value="1"/>
</dbReference>
<dbReference type="EMBL" id="CAJOBJ010335457">
    <property type="protein sequence ID" value="CAF5188315.1"/>
    <property type="molecule type" value="Genomic_DNA"/>
</dbReference>
<dbReference type="GO" id="GO:0003729">
    <property type="term" value="F:mRNA binding"/>
    <property type="evidence" value="ECO:0007669"/>
    <property type="project" value="TreeGrafter"/>
</dbReference>
<dbReference type="PANTHER" id="PTHR12357:SF3">
    <property type="entry name" value="YTH DOMAIN-CONTAINING PROTEIN 1"/>
    <property type="match status" value="1"/>
</dbReference>
<gene>
    <name evidence="2" type="ORF">GIL414_LOCUS71997</name>
    <name evidence="3" type="ORF">SMN809_LOCUS80244</name>
</gene>
<protein>
    <recommendedName>
        <fullName evidence="1">YTH domain-containing protein</fullName>
    </recommendedName>
</protein>
<dbReference type="AlphaFoldDB" id="A0A8S3JDL8"/>
<reference evidence="3" key="1">
    <citation type="submission" date="2021-02" db="EMBL/GenBank/DDBJ databases">
        <authorList>
            <person name="Nowell W R."/>
        </authorList>
    </citation>
    <scope>NUCLEOTIDE SEQUENCE</scope>
</reference>